<gene>
    <name evidence="1" type="ORF">N3K66_000453</name>
</gene>
<organism evidence="1 2">
    <name type="scientific">Trichothecium roseum</name>
    <dbReference type="NCBI Taxonomy" id="47278"/>
    <lineage>
        <taxon>Eukaryota</taxon>
        <taxon>Fungi</taxon>
        <taxon>Dikarya</taxon>
        <taxon>Ascomycota</taxon>
        <taxon>Pezizomycotina</taxon>
        <taxon>Sordariomycetes</taxon>
        <taxon>Hypocreomycetidae</taxon>
        <taxon>Hypocreales</taxon>
        <taxon>Hypocreales incertae sedis</taxon>
        <taxon>Trichothecium</taxon>
    </lineage>
</organism>
<dbReference type="EMBL" id="CM047940">
    <property type="protein sequence ID" value="KAI9903924.1"/>
    <property type="molecule type" value="Genomic_DNA"/>
</dbReference>
<name>A0ACC0VBZ8_9HYPO</name>
<sequence>MSGPIFNVFRDSELVEARGTPPPLQPTTLTDTHFARKDFGDRKARRREVLRRGLEKRWAYTGPGRQWKVLLEIQARKIMDASGEFGGGSMSEKEFTERRARHLDEAAEALREKWKARGLWRPAWEADGAPHGDWDMPWGDRNHGPGYRSRSLHQFLYEVEERQHERSILPAREGSGRASFPGQNTDAYRAAKADWEYRMIWDKSWGVLPGDLWRHEVSRALWLAHEVPAWEAEDEDMVGRGQGELWDEETPLRLRSPKEFSWEVISLSGKLDDAENHSMVASPSPCTHGRRATGAMPQTLTPMIQRQRGSPNLRRLLHQRKLLQQEQQRREQDQAQQESTQKQQPKPKPKPKQQEPDQQEFELEKKQKPEQEQQAPDQEQQNPQRKKRKATPPSKAESPATNYPVAPKAPRLRRSTRIREASKRDAEEPSKNPHAKRARKQ</sequence>
<dbReference type="Proteomes" id="UP001163324">
    <property type="component" value="Chromosome 1"/>
</dbReference>
<comment type="caution">
    <text evidence="1">The sequence shown here is derived from an EMBL/GenBank/DDBJ whole genome shotgun (WGS) entry which is preliminary data.</text>
</comment>
<reference evidence="1" key="1">
    <citation type="submission" date="2022-10" db="EMBL/GenBank/DDBJ databases">
        <title>Complete Genome of Trichothecium roseum strain YXFP-22015, a Plant Pathogen Isolated from Citrus.</title>
        <authorList>
            <person name="Wang Y."/>
            <person name="Zhu L."/>
        </authorList>
    </citation>
    <scope>NUCLEOTIDE SEQUENCE</scope>
    <source>
        <strain evidence="1">YXFP-22015</strain>
    </source>
</reference>
<proteinExistence type="predicted"/>
<keyword evidence="2" id="KW-1185">Reference proteome</keyword>
<evidence type="ECO:0000313" key="2">
    <source>
        <dbReference type="Proteomes" id="UP001163324"/>
    </source>
</evidence>
<protein>
    <submittedName>
        <fullName evidence="1">Uncharacterized protein</fullName>
    </submittedName>
</protein>
<accession>A0ACC0VBZ8</accession>
<evidence type="ECO:0000313" key="1">
    <source>
        <dbReference type="EMBL" id="KAI9903924.1"/>
    </source>
</evidence>